<proteinExistence type="predicted"/>
<sequence>MDTMATAVQEQIEFDCVKEFEKTWLDLQGLQKEIENVTNESKATAEWKTETSNKISKLENNFNVIHHSLMHSNKHVDDVKKELTMYVEATTNSISKLKEQFTDSIDNVEERVSKNEADIVTLQTSIEIIQNDLEHQNIQERLDNVDRELKDQKNTLTESVEKYEAELEDTKADLEDIQERLDSVDRELQDCKHTLTESLEKCEAKLEDTKDDLEDTKDDLEDIKEELKNIKDDLENTKTASKLNSGACMTICKRIEDIEFKIKNLDKVNRELEDCRADYEMVSKQNYTNEERIETLNKQLCDMTSEIQNEKKIIKYLEDKMALRDKHIMEYIKNKIDDGFSQHIDKQVNQHKIIDKLDNISFLGGVGWGFASGLCAFMVIALISARN</sequence>
<dbReference type="SUPFAM" id="SSF57997">
    <property type="entry name" value="Tropomyosin"/>
    <property type="match status" value="1"/>
</dbReference>
<keyword evidence="2" id="KW-0472">Membrane</keyword>
<evidence type="ECO:0000256" key="2">
    <source>
        <dbReference type="SAM" id="Phobius"/>
    </source>
</evidence>
<dbReference type="EMBL" id="MN739775">
    <property type="protein sequence ID" value="QHT25862.1"/>
    <property type="molecule type" value="Genomic_DNA"/>
</dbReference>
<evidence type="ECO:0000313" key="3">
    <source>
        <dbReference type="EMBL" id="QHT25862.1"/>
    </source>
</evidence>
<organism evidence="3">
    <name type="scientific">viral metagenome</name>
    <dbReference type="NCBI Taxonomy" id="1070528"/>
    <lineage>
        <taxon>unclassified sequences</taxon>
        <taxon>metagenomes</taxon>
        <taxon>organismal metagenomes</taxon>
    </lineage>
</organism>
<protein>
    <submittedName>
        <fullName evidence="3">Uncharacterized protein</fullName>
    </submittedName>
</protein>
<reference evidence="3" key="1">
    <citation type="journal article" date="2020" name="Nature">
        <title>Giant virus diversity and host interactions through global metagenomics.</title>
        <authorList>
            <person name="Schulz F."/>
            <person name="Roux S."/>
            <person name="Paez-Espino D."/>
            <person name="Jungbluth S."/>
            <person name="Walsh D.A."/>
            <person name="Denef V.J."/>
            <person name="McMahon K.D."/>
            <person name="Konstantinidis K.T."/>
            <person name="Eloe-Fadrosh E.A."/>
            <person name="Kyrpides N.C."/>
            <person name="Woyke T."/>
        </authorList>
    </citation>
    <scope>NUCLEOTIDE SEQUENCE</scope>
    <source>
        <strain evidence="3">GVMAG-M-3300023179-27</strain>
    </source>
</reference>
<dbReference type="Gene3D" id="1.20.1480.30">
    <property type="entry name" value="Designed four-helix bundle protein"/>
    <property type="match status" value="1"/>
</dbReference>
<keyword evidence="2" id="KW-1133">Transmembrane helix</keyword>
<name>A0A6C0EAU3_9ZZZZ</name>
<dbReference type="AlphaFoldDB" id="A0A6C0EAU3"/>
<feature type="coiled-coil region" evidence="1">
    <location>
        <begin position="98"/>
        <end position="285"/>
    </location>
</feature>
<accession>A0A6C0EAU3</accession>
<dbReference type="PANTHER" id="PTHR43977">
    <property type="entry name" value="STRUCTURAL MAINTENANCE OF CHROMOSOMES PROTEIN 3"/>
    <property type="match status" value="1"/>
</dbReference>
<evidence type="ECO:0000256" key="1">
    <source>
        <dbReference type="SAM" id="Coils"/>
    </source>
</evidence>
<feature type="transmembrane region" description="Helical" evidence="2">
    <location>
        <begin position="360"/>
        <end position="383"/>
    </location>
</feature>
<keyword evidence="2" id="KW-0812">Transmembrane</keyword>
<keyword evidence="1" id="KW-0175">Coiled coil</keyword>